<feature type="compositionally biased region" description="Polar residues" evidence="16">
    <location>
        <begin position="415"/>
        <end position="427"/>
    </location>
</feature>
<dbReference type="SMART" id="SM00558">
    <property type="entry name" value="JmjC"/>
    <property type="match status" value="1"/>
</dbReference>
<dbReference type="InterPro" id="IPR003347">
    <property type="entry name" value="JmjC_dom"/>
</dbReference>
<comment type="cofactor">
    <cofactor evidence="2">
        <name>L-ascorbate</name>
        <dbReference type="ChEBI" id="CHEBI:38290"/>
    </cofactor>
</comment>
<dbReference type="PANTHER" id="PTHR14017:SF9">
    <property type="entry name" value="LYSINE-SPECIFIC DEMETHYLASE 6A"/>
    <property type="match status" value="1"/>
</dbReference>
<feature type="domain" description="JmjC" evidence="17">
    <location>
        <begin position="1088"/>
        <end position="1251"/>
    </location>
</feature>
<evidence type="ECO:0000256" key="3">
    <source>
        <dbReference type="ARBA" id="ARBA00004123"/>
    </source>
</evidence>
<dbReference type="PANTHER" id="PTHR14017">
    <property type="entry name" value="LYSINE-SPECIFIC DEMETHYLASE"/>
    <property type="match status" value="1"/>
</dbReference>
<organism evidence="18 19">
    <name type="scientific">Amazona collaria</name>
    <name type="common">yellow-billed parrot</name>
    <dbReference type="NCBI Taxonomy" id="241587"/>
    <lineage>
        <taxon>Eukaryota</taxon>
        <taxon>Metazoa</taxon>
        <taxon>Chordata</taxon>
        <taxon>Craniata</taxon>
        <taxon>Vertebrata</taxon>
        <taxon>Euteleostomi</taxon>
        <taxon>Archelosauria</taxon>
        <taxon>Archosauria</taxon>
        <taxon>Dinosauria</taxon>
        <taxon>Saurischia</taxon>
        <taxon>Theropoda</taxon>
        <taxon>Coelurosauria</taxon>
        <taxon>Aves</taxon>
        <taxon>Neognathae</taxon>
        <taxon>Neoaves</taxon>
        <taxon>Telluraves</taxon>
        <taxon>Australaves</taxon>
        <taxon>Psittaciformes</taxon>
        <taxon>Psittacidae</taxon>
        <taxon>Amazona</taxon>
    </lineage>
</organism>
<comment type="cofactor">
    <cofactor evidence="1">
        <name>Fe(2+)</name>
        <dbReference type="ChEBI" id="CHEBI:29033"/>
    </cofactor>
</comment>
<protein>
    <recommendedName>
        <fullName evidence="13">[histone H3]-trimethyl-L-lysine(27) demethylase</fullName>
        <ecNumber evidence="13">1.14.11.68</ecNumber>
    </recommendedName>
</protein>
<comment type="subcellular location">
    <subcellularLocation>
        <location evidence="3">Nucleus</location>
    </subcellularLocation>
</comment>
<evidence type="ECO:0000256" key="16">
    <source>
        <dbReference type="SAM" id="MobiDB-lite"/>
    </source>
</evidence>
<dbReference type="GO" id="GO:0071558">
    <property type="term" value="F:histone H3K27me2/H3K27me3 demethylase activity"/>
    <property type="evidence" value="ECO:0007669"/>
    <property type="project" value="UniProtKB-EC"/>
</dbReference>
<dbReference type="Pfam" id="PF02373">
    <property type="entry name" value="JmjC"/>
    <property type="match status" value="1"/>
</dbReference>
<evidence type="ECO:0000256" key="6">
    <source>
        <dbReference type="ARBA" id="ARBA00022833"/>
    </source>
</evidence>
<keyword evidence="4" id="KW-0597">Phosphoprotein</keyword>
<keyword evidence="11" id="KW-0539">Nucleus</keyword>
<name>A0A8B9FHK8_9PSIT</name>
<keyword evidence="9" id="KW-0560">Oxidoreductase</keyword>
<keyword evidence="7" id="KW-0156">Chromatin regulator</keyword>
<keyword evidence="10" id="KW-0408">Iron</keyword>
<evidence type="ECO:0000256" key="15">
    <source>
        <dbReference type="PROSITE-ProRule" id="PRU00339"/>
    </source>
</evidence>
<evidence type="ECO:0000256" key="1">
    <source>
        <dbReference type="ARBA" id="ARBA00001954"/>
    </source>
</evidence>
<sequence length="1443" mass="158931">MKSCGVSLAAAAASAAPFGDEEKKMAAGKASGQSEEDFASLTAEEREALSGLDSRLFGFLRLHEDGARTKALLLKAVRCYESLILKAEGKVECDFFCQLGHFNLLLEDYPKALSAYQRYYSLQSDYWKNAAFLYGLGLVYFHYNAFQWAIKAFQEALYVDPSFCRAKEIHLRLGLMFKVNTDYESSLKHFQLALIDCNPCTLSNAESNFMINLCTFFLLQRKYHSAKEAYEQLLQIENLPAQVKATVLQQLGWMHHTVDQLGDKATKESYAIQYLQKSLEADPNSGQSWYFLGSVLYQQQNQPMDALQAYICAVQLDHGHAAAWMDLGTLYESCNQPQDAIKCYLNATRSKNCSNTSALAARIKYLQAQLCNLPQGSLQNKTKLLPSIEEAWSLPIPAELTSRQGAMNTAQQQSLPLHMIPSSQVDDLTSPAKRKRTSSPTKNTSDVWSSGHAVSHPPVQQQIHSWCLTPQKLQHLEQLRANRNNLNPAQKLMLEQLESQFVLMQQTGVAQVRSTGIPNGPTADSSLPTNSVSGQQPQVALTRVPNVAQRGIRPACPGQPMANGPFPAGPIPCSTARTLGSTDTILIGNNHITESGSNGNVPYLQQNALSLPHNRTNLTSSAEEPWKNQLSNSTQGLHKGQSSHLAGPNGERPLSSTGPSQHLQAAGTGIQNQNGHPATPSNSVTQGAALNHLSSHTATSGGQQGITLTKESKPSGNTSAVPETSRHSGETPNSTAGVEGLPNHVHQVTADAVSSPSHGDSKSPGLLSSDNPQLSALLMGKANNNVSTGTCDKVNNIHPAVHTKTENSVASSPSSAISTATPSPKSTEQTTTNSVTSLNSPHSGHTVNGEGLEDSQSPMKADPPPISHKPNPQIIPSMSVSIYPSSAEVLKACRNLGKNGLSNSSILLDKCPPPRPPPPPYPPLPKDKLNPPTPSIYLENKRDAFFPPLHQFCTNPNNPVTVIRGLAGALKLDLGLFSTKTLVEANNEHIVEVRTQLLQPADENWDPTGTKKIWRCESSRSHTTIAKYAQYQASSFQESLREENEKKSHHKDHSDNESTSSDNSGRRRRGPFKTIKFGTNIDLSDDKKWKLQLHELTKLPAFVRVVSAGNLLSHVGHTILGMNTVQLYMKVPGSRTPGHQENNNFCSVNINIGPGDCEWFVVPESYWGVMNDFCEKNNMNFLMGSWWPNLEDLYEANVPVYRFIQRPGDLVWINAGTVHWVQAIGWCNNIAWNVGPLTACQYKLAVERYEWNKLQSVKSIVPMVHLSWNMARNIKVSDPKLFEMIKYCLLRTLKQCQTLREALIAAGKEIVWHGRAKDEPAHYCSICEVEVFDLLFVTSESNSRKTYVVHCQDCARKISTNLENFVVLEQYKMEDLMQVYDQFTLVSQINKWVHKYIICKAVVGCLGTPLYEYCGLDSNGGMGCVVIVSEQNTEESELCEIVQ</sequence>
<comment type="catalytic activity">
    <reaction evidence="14">
        <text>N(6),N(6),N(6)-trimethyl-L-lysyl(27)-[histone H3] + 2 2-oxoglutarate + 2 O2 = N(6)-methyl-L-lysyl(27)-[histone H3] + 2 formaldehyde + 2 succinate + 2 CO2</text>
        <dbReference type="Rhea" id="RHEA:60224"/>
        <dbReference type="Rhea" id="RHEA-COMP:15535"/>
        <dbReference type="Rhea" id="RHEA-COMP:15544"/>
        <dbReference type="ChEBI" id="CHEBI:15379"/>
        <dbReference type="ChEBI" id="CHEBI:16526"/>
        <dbReference type="ChEBI" id="CHEBI:16810"/>
        <dbReference type="ChEBI" id="CHEBI:16842"/>
        <dbReference type="ChEBI" id="CHEBI:30031"/>
        <dbReference type="ChEBI" id="CHEBI:61929"/>
        <dbReference type="ChEBI" id="CHEBI:61961"/>
        <dbReference type="EC" id="1.14.11.68"/>
    </reaction>
</comment>
<dbReference type="Ensembl" id="ENSACOT00000010357.1">
    <property type="protein sequence ID" value="ENSACOP00000010008.1"/>
    <property type="gene ID" value="ENSACOG00000003678.1"/>
</dbReference>
<dbReference type="Gene3D" id="2.10.110.20">
    <property type="match status" value="1"/>
</dbReference>
<dbReference type="FunFam" id="1.20.58.1370:FF:000001">
    <property type="entry name" value="lysine-specific demethylase 6A isoform X2"/>
    <property type="match status" value="1"/>
</dbReference>
<feature type="region of interest" description="Disordered" evidence="16">
    <location>
        <begin position="804"/>
        <end position="873"/>
    </location>
</feature>
<evidence type="ECO:0000259" key="17">
    <source>
        <dbReference type="PROSITE" id="PS51184"/>
    </source>
</evidence>
<keyword evidence="19" id="KW-1185">Reference proteome</keyword>
<evidence type="ECO:0000313" key="19">
    <source>
        <dbReference type="Proteomes" id="UP000694522"/>
    </source>
</evidence>
<feature type="region of interest" description="Disordered" evidence="16">
    <location>
        <begin position="1037"/>
        <end position="1072"/>
    </location>
</feature>
<dbReference type="GO" id="GO:0010468">
    <property type="term" value="P:regulation of gene expression"/>
    <property type="evidence" value="ECO:0007669"/>
    <property type="project" value="TreeGrafter"/>
</dbReference>
<evidence type="ECO:0000256" key="8">
    <source>
        <dbReference type="ARBA" id="ARBA00022964"/>
    </source>
</evidence>
<dbReference type="Pfam" id="PF21326">
    <property type="entry name" value="KDM6_GATAL"/>
    <property type="match status" value="1"/>
</dbReference>
<dbReference type="InterPro" id="IPR048560">
    <property type="entry name" value="KDM6A_B-like_GATAL"/>
</dbReference>
<feature type="compositionally biased region" description="Low complexity" evidence="16">
    <location>
        <begin position="808"/>
        <end position="827"/>
    </location>
</feature>
<evidence type="ECO:0000256" key="4">
    <source>
        <dbReference type="ARBA" id="ARBA00022553"/>
    </source>
</evidence>
<feature type="compositionally biased region" description="Polar residues" evidence="16">
    <location>
        <begin position="828"/>
        <end position="846"/>
    </location>
</feature>
<dbReference type="Gene3D" id="2.60.120.650">
    <property type="entry name" value="Cupin"/>
    <property type="match status" value="1"/>
</dbReference>
<dbReference type="PROSITE" id="PS50005">
    <property type="entry name" value="TPR"/>
    <property type="match status" value="1"/>
</dbReference>
<feature type="compositionally biased region" description="Pro residues" evidence="16">
    <location>
        <begin position="911"/>
        <end position="924"/>
    </location>
</feature>
<evidence type="ECO:0000256" key="10">
    <source>
        <dbReference type="ARBA" id="ARBA00023004"/>
    </source>
</evidence>
<dbReference type="InterPro" id="IPR019734">
    <property type="entry name" value="TPR_rpt"/>
</dbReference>
<comment type="similarity">
    <text evidence="12">Belongs to the UTX family.</text>
</comment>
<dbReference type="GO" id="GO:0044666">
    <property type="term" value="C:MLL3/4 complex"/>
    <property type="evidence" value="ECO:0007669"/>
    <property type="project" value="TreeGrafter"/>
</dbReference>
<dbReference type="InterPro" id="IPR051630">
    <property type="entry name" value="Corepressor-Demethylase"/>
</dbReference>
<proteinExistence type="inferred from homology"/>
<dbReference type="FunFam" id="1.20.58.1370:FF:000002">
    <property type="entry name" value="lysine-specific demethylase 6A isoform X6"/>
    <property type="match status" value="1"/>
</dbReference>
<evidence type="ECO:0000313" key="18">
    <source>
        <dbReference type="Ensembl" id="ENSACOP00000010008.1"/>
    </source>
</evidence>
<evidence type="ECO:0000256" key="9">
    <source>
        <dbReference type="ARBA" id="ARBA00023002"/>
    </source>
</evidence>
<dbReference type="InterPro" id="IPR046941">
    <property type="entry name" value="KDM6_GATAL_sf"/>
</dbReference>
<dbReference type="Gene3D" id="1.25.40.10">
    <property type="entry name" value="Tetratricopeptide repeat domain"/>
    <property type="match status" value="2"/>
</dbReference>
<dbReference type="GO" id="GO:0031490">
    <property type="term" value="F:chromatin DNA binding"/>
    <property type="evidence" value="ECO:0007669"/>
    <property type="project" value="TreeGrafter"/>
</dbReference>
<dbReference type="Proteomes" id="UP000694522">
    <property type="component" value="Unplaced"/>
</dbReference>
<dbReference type="EC" id="1.14.11.68" evidence="13"/>
<dbReference type="Gene3D" id="1.20.58.1370">
    <property type="match status" value="2"/>
</dbReference>
<keyword evidence="8" id="KW-0223">Dioxygenase</keyword>
<evidence type="ECO:0000256" key="14">
    <source>
        <dbReference type="ARBA" id="ARBA00048695"/>
    </source>
</evidence>
<dbReference type="FunFam" id="1.25.40.10:FF:000011">
    <property type="entry name" value="lysine-specific demethylase 6A isoform X3"/>
    <property type="match status" value="1"/>
</dbReference>
<evidence type="ECO:0000256" key="11">
    <source>
        <dbReference type="ARBA" id="ARBA00023242"/>
    </source>
</evidence>
<feature type="region of interest" description="Disordered" evidence="16">
    <location>
        <begin position="616"/>
        <end position="772"/>
    </location>
</feature>
<feature type="region of interest" description="Disordered" evidence="16">
    <location>
        <begin position="12"/>
        <end position="31"/>
    </location>
</feature>
<feature type="compositionally biased region" description="Polar residues" evidence="16">
    <location>
        <begin position="654"/>
        <end position="722"/>
    </location>
</feature>
<dbReference type="SMART" id="SM00028">
    <property type="entry name" value="TPR"/>
    <property type="match status" value="6"/>
</dbReference>
<keyword evidence="5" id="KW-0479">Metal-binding</keyword>
<reference evidence="18" key="2">
    <citation type="submission" date="2025-09" db="UniProtKB">
        <authorList>
            <consortium name="Ensembl"/>
        </authorList>
    </citation>
    <scope>IDENTIFICATION</scope>
</reference>
<evidence type="ECO:0000256" key="12">
    <source>
        <dbReference type="ARBA" id="ARBA00034483"/>
    </source>
</evidence>
<evidence type="ECO:0000256" key="2">
    <source>
        <dbReference type="ARBA" id="ARBA00001961"/>
    </source>
</evidence>
<feature type="region of interest" description="Disordered" evidence="16">
    <location>
        <begin position="906"/>
        <end position="929"/>
    </location>
</feature>
<feature type="compositionally biased region" description="Polar residues" evidence="16">
    <location>
        <begin position="438"/>
        <end position="448"/>
    </location>
</feature>
<keyword evidence="6" id="KW-0862">Zinc</keyword>
<dbReference type="InterPro" id="IPR048562">
    <property type="entry name" value="KDM6A_B-like_C-hel"/>
</dbReference>
<evidence type="ECO:0000256" key="5">
    <source>
        <dbReference type="ARBA" id="ARBA00022723"/>
    </source>
</evidence>
<dbReference type="GO" id="GO:0046872">
    <property type="term" value="F:metal ion binding"/>
    <property type="evidence" value="ECO:0007669"/>
    <property type="project" value="UniProtKB-KW"/>
</dbReference>
<accession>A0A8B9FHK8</accession>
<dbReference type="PROSITE" id="PS51184">
    <property type="entry name" value="JMJC"/>
    <property type="match status" value="1"/>
</dbReference>
<dbReference type="GO" id="GO:0000978">
    <property type="term" value="F:RNA polymerase II cis-regulatory region sequence-specific DNA binding"/>
    <property type="evidence" value="ECO:0007669"/>
    <property type="project" value="TreeGrafter"/>
</dbReference>
<dbReference type="SUPFAM" id="SSF48452">
    <property type="entry name" value="TPR-like"/>
    <property type="match status" value="2"/>
</dbReference>
<evidence type="ECO:0000256" key="13">
    <source>
        <dbReference type="ARBA" id="ARBA00034525"/>
    </source>
</evidence>
<dbReference type="Pfam" id="PF21322">
    <property type="entry name" value="KDM6_C-hel"/>
    <property type="match status" value="1"/>
</dbReference>
<feature type="repeat" description="TPR" evidence="15">
    <location>
        <begin position="130"/>
        <end position="163"/>
    </location>
</feature>
<dbReference type="InterPro" id="IPR011990">
    <property type="entry name" value="TPR-like_helical_dom_sf"/>
</dbReference>
<feature type="compositionally biased region" description="Basic and acidic residues" evidence="16">
    <location>
        <begin position="1039"/>
        <end position="1056"/>
    </location>
</feature>
<feature type="region of interest" description="Disordered" evidence="16">
    <location>
        <begin position="415"/>
        <end position="455"/>
    </location>
</feature>
<dbReference type="FunFam" id="2.60.120.650:FF:000002">
    <property type="entry name" value="lysine-specific demethylase 6A isoform X2"/>
    <property type="match status" value="1"/>
</dbReference>
<dbReference type="Pfam" id="PF13432">
    <property type="entry name" value="TPR_16"/>
    <property type="match status" value="1"/>
</dbReference>
<dbReference type="GO" id="GO:0007507">
    <property type="term" value="P:heart development"/>
    <property type="evidence" value="ECO:0007669"/>
    <property type="project" value="TreeGrafter"/>
</dbReference>
<evidence type="ECO:0000256" key="7">
    <source>
        <dbReference type="ARBA" id="ARBA00022853"/>
    </source>
</evidence>
<feature type="compositionally biased region" description="Polar residues" evidence="16">
    <location>
        <begin position="616"/>
        <end position="644"/>
    </location>
</feature>
<reference evidence="18" key="1">
    <citation type="submission" date="2025-08" db="UniProtKB">
        <authorList>
            <consortium name="Ensembl"/>
        </authorList>
    </citation>
    <scope>IDENTIFICATION</scope>
</reference>
<dbReference type="FunFam" id="2.10.110.20:FF:000001">
    <property type="entry name" value="lysine-specific demethylase 6A isoform X2"/>
    <property type="match status" value="1"/>
</dbReference>
<keyword evidence="15" id="KW-0802">TPR repeat</keyword>
<dbReference type="SUPFAM" id="SSF51197">
    <property type="entry name" value="Clavaminate synthase-like"/>
    <property type="match status" value="1"/>
</dbReference>